<dbReference type="SFLD" id="SFLDG00358">
    <property type="entry name" value="Main_(cytGST)"/>
    <property type="match status" value="1"/>
</dbReference>
<dbReference type="SFLD" id="SFLDG01150">
    <property type="entry name" value="Main.1:_Beta-like"/>
    <property type="match status" value="1"/>
</dbReference>
<accession>A0A9N9U748</accession>
<dbReference type="OrthoDB" id="2309723at2759"/>
<dbReference type="Proteomes" id="UP000754883">
    <property type="component" value="Unassembled WGS sequence"/>
</dbReference>
<dbReference type="SUPFAM" id="SSF47616">
    <property type="entry name" value="GST C-terminal domain-like"/>
    <property type="match status" value="1"/>
</dbReference>
<dbReference type="CDD" id="cd03057">
    <property type="entry name" value="GST_N_Beta"/>
    <property type="match status" value="1"/>
</dbReference>
<dbReference type="InterPro" id="IPR004045">
    <property type="entry name" value="Glutathione_S-Trfase_N"/>
</dbReference>
<evidence type="ECO:0000259" key="4">
    <source>
        <dbReference type="PROSITE" id="PS50405"/>
    </source>
</evidence>
<dbReference type="InterPro" id="IPR036249">
    <property type="entry name" value="Thioredoxin-like_sf"/>
</dbReference>
<dbReference type="PANTHER" id="PTHR44051">
    <property type="entry name" value="GLUTATHIONE S-TRANSFERASE-RELATED"/>
    <property type="match status" value="1"/>
</dbReference>
<dbReference type="PANTHER" id="PTHR44051:SF8">
    <property type="entry name" value="GLUTATHIONE S-TRANSFERASE GSTA"/>
    <property type="match status" value="1"/>
</dbReference>
<dbReference type="AlphaFoldDB" id="A0A9N9U748"/>
<comment type="caution">
    <text evidence="5">The sequence shown here is derived from an EMBL/GenBank/DDBJ whole genome shotgun (WGS) entry which is preliminary data.</text>
</comment>
<dbReference type="PROSITE" id="PS50405">
    <property type="entry name" value="GST_CTER"/>
    <property type="match status" value="1"/>
</dbReference>
<dbReference type="InterPro" id="IPR040079">
    <property type="entry name" value="Glutathione_S-Trfase"/>
</dbReference>
<dbReference type="EMBL" id="CABFNO020001361">
    <property type="protein sequence ID" value="CAG9983458.1"/>
    <property type="molecule type" value="Genomic_DNA"/>
</dbReference>
<evidence type="ECO:0000313" key="5">
    <source>
        <dbReference type="EMBL" id="CAG9983458.1"/>
    </source>
</evidence>
<keyword evidence="6" id="KW-1185">Reference proteome</keyword>
<dbReference type="SUPFAM" id="SSF52833">
    <property type="entry name" value="Thioredoxin-like"/>
    <property type="match status" value="1"/>
</dbReference>
<comment type="similarity">
    <text evidence="1 2">Belongs to the GST superfamily.</text>
</comment>
<dbReference type="Gene3D" id="3.40.30.10">
    <property type="entry name" value="Glutaredoxin"/>
    <property type="match status" value="1"/>
</dbReference>
<dbReference type="Pfam" id="PF00043">
    <property type="entry name" value="GST_C"/>
    <property type="match status" value="1"/>
</dbReference>
<dbReference type="CDD" id="cd03188">
    <property type="entry name" value="GST_C_Beta"/>
    <property type="match status" value="1"/>
</dbReference>
<dbReference type="Gene3D" id="1.20.1050.10">
    <property type="match status" value="1"/>
</dbReference>
<evidence type="ECO:0000259" key="3">
    <source>
        <dbReference type="PROSITE" id="PS50404"/>
    </source>
</evidence>
<evidence type="ECO:0008006" key="7">
    <source>
        <dbReference type="Google" id="ProtNLM"/>
    </source>
</evidence>
<reference evidence="5 6" key="2">
    <citation type="submission" date="2021-10" db="EMBL/GenBank/DDBJ databases">
        <authorList>
            <person name="Piombo E."/>
        </authorList>
    </citation>
    <scope>NUCLEOTIDE SEQUENCE [LARGE SCALE GENOMIC DNA]</scope>
</reference>
<feature type="domain" description="GST N-terminal" evidence="3">
    <location>
        <begin position="1"/>
        <end position="89"/>
    </location>
</feature>
<evidence type="ECO:0000313" key="6">
    <source>
        <dbReference type="Proteomes" id="UP000754883"/>
    </source>
</evidence>
<dbReference type="SFLD" id="SFLDS00019">
    <property type="entry name" value="Glutathione_Transferase_(cytos"/>
    <property type="match status" value="1"/>
</dbReference>
<proteinExistence type="inferred from homology"/>
<evidence type="ECO:0000256" key="2">
    <source>
        <dbReference type="RuleBase" id="RU003494"/>
    </source>
</evidence>
<gene>
    <name evidence="5" type="ORF">CBYS24578_00010443</name>
</gene>
<dbReference type="InterPro" id="IPR036282">
    <property type="entry name" value="Glutathione-S-Trfase_C_sf"/>
</dbReference>
<organism evidence="5 6">
    <name type="scientific">Clonostachys byssicola</name>
    <dbReference type="NCBI Taxonomy" id="160290"/>
    <lineage>
        <taxon>Eukaryota</taxon>
        <taxon>Fungi</taxon>
        <taxon>Dikarya</taxon>
        <taxon>Ascomycota</taxon>
        <taxon>Pezizomycotina</taxon>
        <taxon>Sordariomycetes</taxon>
        <taxon>Hypocreomycetidae</taxon>
        <taxon>Hypocreales</taxon>
        <taxon>Bionectriaceae</taxon>
        <taxon>Clonostachys</taxon>
    </lineage>
</organism>
<sequence length="220" mass="24541">MPEITLYFANGACSLASHILLEETGVPYKAVRMHLTPHGVESVDGTISHEAYCKVHHAGLVPALVVDDEVITESIAILGFIASLKSEKHWEGKTAIERAKVYQWLSWTAGTLHGLAYGMMLRPDRVSVNSDDNLKIREKGRGVVNAAYTRIDRALVDKDYLVGDSDTLADFYLVPFWHWAGRNDIDMSPYPNYTRLVKRIEAKESAARALENESVTPADR</sequence>
<dbReference type="InterPro" id="IPR004046">
    <property type="entry name" value="GST_C"/>
</dbReference>
<dbReference type="PROSITE" id="PS50404">
    <property type="entry name" value="GST_NTER"/>
    <property type="match status" value="1"/>
</dbReference>
<name>A0A9N9U748_9HYPO</name>
<protein>
    <recommendedName>
        <fullName evidence="7">Glutathione S-transferase</fullName>
    </recommendedName>
</protein>
<dbReference type="InterPro" id="IPR010987">
    <property type="entry name" value="Glutathione-S-Trfase_C-like"/>
</dbReference>
<feature type="domain" description="GST C-terminal" evidence="4">
    <location>
        <begin position="94"/>
        <end position="218"/>
    </location>
</feature>
<reference evidence="6" key="1">
    <citation type="submission" date="2019-06" db="EMBL/GenBank/DDBJ databases">
        <authorList>
            <person name="Broberg M."/>
        </authorList>
    </citation>
    <scope>NUCLEOTIDE SEQUENCE [LARGE SCALE GENOMIC DNA]</scope>
</reference>
<evidence type="ECO:0000256" key="1">
    <source>
        <dbReference type="ARBA" id="ARBA00007409"/>
    </source>
</evidence>
<dbReference type="Pfam" id="PF02798">
    <property type="entry name" value="GST_N"/>
    <property type="match status" value="1"/>
</dbReference>